<reference evidence="2" key="1">
    <citation type="submission" date="2017-04" db="EMBL/GenBank/DDBJ databases">
        <authorList>
            <person name="Varghese N."/>
            <person name="Submissions S."/>
        </authorList>
    </citation>
    <scope>NUCLEOTIDE SEQUENCE [LARGE SCALE GENOMIC DNA]</scope>
    <source>
        <strain evidence="2">VKM Ac-2121</strain>
    </source>
</reference>
<dbReference type="AlphaFoldDB" id="A0A1X7P6G6"/>
<dbReference type="RefSeq" id="WP_085476996.1">
    <property type="nucleotide sequence ID" value="NZ_FXBM01000002.1"/>
</dbReference>
<proteinExistence type="predicted"/>
<evidence type="ECO:0000313" key="1">
    <source>
        <dbReference type="EMBL" id="SMH45844.1"/>
    </source>
</evidence>
<gene>
    <name evidence="1" type="ORF">SAMN06295885_2629</name>
</gene>
<evidence type="ECO:0000313" key="2">
    <source>
        <dbReference type="Proteomes" id="UP000193711"/>
    </source>
</evidence>
<protein>
    <submittedName>
        <fullName evidence="1">Uncharacterized protein</fullName>
    </submittedName>
</protein>
<dbReference type="Proteomes" id="UP000193711">
    <property type="component" value="Unassembled WGS sequence"/>
</dbReference>
<organism evidence="1 2">
    <name type="scientific">Rathayibacter oskolensis</name>
    <dbReference type="NCBI Taxonomy" id="1891671"/>
    <lineage>
        <taxon>Bacteria</taxon>
        <taxon>Bacillati</taxon>
        <taxon>Actinomycetota</taxon>
        <taxon>Actinomycetes</taxon>
        <taxon>Micrococcales</taxon>
        <taxon>Microbacteriaceae</taxon>
        <taxon>Rathayibacter</taxon>
    </lineage>
</organism>
<keyword evidence="2" id="KW-1185">Reference proteome</keyword>
<dbReference type="OrthoDB" id="5007053at2"/>
<dbReference type="STRING" id="1891671.SAMN06295885_2629"/>
<dbReference type="EMBL" id="FXBM01000002">
    <property type="protein sequence ID" value="SMH45844.1"/>
    <property type="molecule type" value="Genomic_DNA"/>
</dbReference>
<accession>A0A1X7P6G6</accession>
<name>A0A1X7P6G6_9MICO</name>
<sequence>MLRDLPTEIVATLPAEDVAGLRTTRSTAAHNDAALDNDRLWATITVHTPALLTSIRAALLGA</sequence>